<dbReference type="GO" id="GO:0003676">
    <property type="term" value="F:nucleic acid binding"/>
    <property type="evidence" value="ECO:0007669"/>
    <property type="project" value="InterPro"/>
</dbReference>
<gene>
    <name evidence="2" type="ordered locus">Cyagr_3059</name>
</gene>
<dbReference type="PANTHER" id="PTHR35004:SF7">
    <property type="entry name" value="INTEGRASE PROTEIN"/>
    <property type="match status" value="1"/>
</dbReference>
<protein>
    <submittedName>
        <fullName evidence="2">Transposase</fullName>
    </submittedName>
</protein>
<evidence type="ECO:0000313" key="3">
    <source>
        <dbReference type="Proteomes" id="UP000010388"/>
    </source>
</evidence>
<accession>K9PBL1</accession>
<dbReference type="PROSITE" id="PS50994">
    <property type="entry name" value="INTEGRASE"/>
    <property type="match status" value="1"/>
</dbReference>
<feature type="domain" description="Integrase catalytic" evidence="1">
    <location>
        <begin position="128"/>
        <end position="309"/>
    </location>
</feature>
<evidence type="ECO:0000313" key="2">
    <source>
        <dbReference type="EMBL" id="AFY30141.1"/>
    </source>
</evidence>
<reference evidence="3" key="1">
    <citation type="journal article" date="2013" name="Proc. Natl. Acad. Sci. U.S.A.">
        <title>Improving the coverage of the cyanobacterial phylum using diversity-driven genome sequencing.</title>
        <authorList>
            <person name="Shih P.M."/>
            <person name="Wu D."/>
            <person name="Latifi A."/>
            <person name="Axen S.D."/>
            <person name="Fewer D.P."/>
            <person name="Talla E."/>
            <person name="Calteau A."/>
            <person name="Cai F."/>
            <person name="Tandeau de Marsac N."/>
            <person name="Rippka R."/>
            <person name="Herdman M."/>
            <person name="Sivonen K."/>
            <person name="Coursin T."/>
            <person name="Laurent T."/>
            <person name="Goodwin L."/>
            <person name="Nolan M."/>
            <person name="Davenport K.W."/>
            <person name="Han C.S."/>
            <person name="Rubin E.M."/>
            <person name="Eisen J.A."/>
            <person name="Woyke T."/>
            <person name="Gugger M."/>
            <person name="Kerfeld C.A."/>
        </authorList>
    </citation>
    <scope>NUCLEOTIDE SEQUENCE [LARGE SCALE GENOMIC DNA]</scope>
    <source>
        <strain evidence="3">ATCC 27147 / PCC 6307</strain>
    </source>
</reference>
<dbReference type="NCBIfam" id="NF033577">
    <property type="entry name" value="transpos_IS481"/>
    <property type="match status" value="1"/>
</dbReference>
<dbReference type="InterPro" id="IPR047656">
    <property type="entry name" value="IS481-like_transpos"/>
</dbReference>
<dbReference type="Proteomes" id="UP000010388">
    <property type="component" value="Chromosome"/>
</dbReference>
<dbReference type="Gene3D" id="3.30.420.10">
    <property type="entry name" value="Ribonuclease H-like superfamily/Ribonuclease H"/>
    <property type="match status" value="1"/>
</dbReference>
<dbReference type="EMBL" id="CP003495">
    <property type="protein sequence ID" value="AFY30141.1"/>
    <property type="molecule type" value="Genomic_DNA"/>
</dbReference>
<sequence>MHSHPLARLTPISRERLIRRHLDEGVPLKALAAQAWVSLRSAYKWLARFRDGGVAALADRRSVRRTQRRTLDPQQLQQAMDLRHQRCTLRRIAKALKAPLSTVGRVMNALGLGRLKNLETKPPVRRYQWERPGDMIHVDTKQLARFERIDHRITGDRRQGCSRGAGYEKVHVAIDDATRLAYVEVLPDEQKATTVGFLCRAVGWFSDQGITCRRVLSDNGSSYRSGDWRKACQALGLKPIRTKPYTPQTNGKAERFIKTLLAEWAYVIAYQTSEERNRWLPRYLGIYNGNRCHMALGGLSPQQCLQRLLIAE</sequence>
<dbReference type="Pfam" id="PF13683">
    <property type="entry name" value="rve_3"/>
    <property type="match status" value="1"/>
</dbReference>
<proteinExistence type="predicted"/>
<dbReference type="InterPro" id="IPR012337">
    <property type="entry name" value="RNaseH-like_sf"/>
</dbReference>
<dbReference type="eggNOG" id="COG2801">
    <property type="taxonomic scope" value="Bacteria"/>
</dbReference>
<dbReference type="GO" id="GO:0015074">
    <property type="term" value="P:DNA integration"/>
    <property type="evidence" value="ECO:0007669"/>
    <property type="project" value="InterPro"/>
</dbReference>
<dbReference type="STRING" id="292564.Cyagr_3059"/>
<dbReference type="OrthoDB" id="568335at2"/>
<dbReference type="PATRIC" id="fig|292564.3.peg.2899"/>
<evidence type="ECO:0000259" key="1">
    <source>
        <dbReference type="PROSITE" id="PS50994"/>
    </source>
</evidence>
<dbReference type="SUPFAM" id="SSF53098">
    <property type="entry name" value="Ribonuclease H-like"/>
    <property type="match status" value="1"/>
</dbReference>
<organism evidence="2 3">
    <name type="scientific">Cyanobium gracile (strain ATCC 27147 / PCC 6307)</name>
    <dbReference type="NCBI Taxonomy" id="292564"/>
    <lineage>
        <taxon>Bacteria</taxon>
        <taxon>Bacillati</taxon>
        <taxon>Cyanobacteriota</taxon>
        <taxon>Cyanophyceae</taxon>
        <taxon>Synechococcales</taxon>
        <taxon>Prochlorococcaceae</taxon>
        <taxon>Cyanobium</taxon>
    </lineage>
</organism>
<dbReference type="PANTHER" id="PTHR35004">
    <property type="entry name" value="TRANSPOSASE RV3428C-RELATED"/>
    <property type="match status" value="1"/>
</dbReference>
<dbReference type="Pfam" id="PF13565">
    <property type="entry name" value="HTH_32"/>
    <property type="match status" value="1"/>
</dbReference>
<dbReference type="HOGENOM" id="CLU_027402_15_0_3"/>
<dbReference type="InterPro" id="IPR036397">
    <property type="entry name" value="RNaseH_sf"/>
</dbReference>
<dbReference type="InterPro" id="IPR009057">
    <property type="entry name" value="Homeodomain-like_sf"/>
</dbReference>
<dbReference type="AlphaFoldDB" id="K9PBL1"/>
<dbReference type="RefSeq" id="WP_015110574.1">
    <property type="nucleotide sequence ID" value="NC_019675.1"/>
</dbReference>
<dbReference type="InterPro" id="IPR001584">
    <property type="entry name" value="Integrase_cat-core"/>
</dbReference>
<name>K9PBL1_CYAGP</name>
<dbReference type="SUPFAM" id="SSF46689">
    <property type="entry name" value="Homeodomain-like"/>
    <property type="match status" value="1"/>
</dbReference>
<dbReference type="KEGG" id="cgc:Cyagr_3059"/>